<protein>
    <submittedName>
        <fullName evidence="2">Mitochodrial transcription termination factor</fullName>
    </submittedName>
</protein>
<evidence type="ECO:0000313" key="2">
    <source>
        <dbReference type="WBParaSite" id="L893_g6003.t1"/>
    </source>
</evidence>
<organism evidence="1 2">
    <name type="scientific">Steinernema glaseri</name>
    <dbReference type="NCBI Taxonomy" id="37863"/>
    <lineage>
        <taxon>Eukaryota</taxon>
        <taxon>Metazoa</taxon>
        <taxon>Ecdysozoa</taxon>
        <taxon>Nematoda</taxon>
        <taxon>Chromadorea</taxon>
        <taxon>Rhabditida</taxon>
        <taxon>Tylenchina</taxon>
        <taxon>Panagrolaimomorpha</taxon>
        <taxon>Strongyloidoidea</taxon>
        <taxon>Steinernematidae</taxon>
        <taxon>Steinernema</taxon>
    </lineage>
</organism>
<reference evidence="2" key="1">
    <citation type="submission" date="2016-11" db="UniProtKB">
        <authorList>
            <consortium name="WormBaseParasite"/>
        </authorList>
    </citation>
    <scope>IDENTIFICATION</scope>
</reference>
<dbReference type="Proteomes" id="UP000095287">
    <property type="component" value="Unplaced"/>
</dbReference>
<dbReference type="AlphaFoldDB" id="A0A1I8AI70"/>
<dbReference type="WBParaSite" id="L893_g6003.t1">
    <property type="protein sequence ID" value="L893_g6003.t1"/>
    <property type="gene ID" value="L893_g6003"/>
</dbReference>
<keyword evidence="1" id="KW-1185">Reference proteome</keyword>
<name>A0A1I8AI70_9BILA</name>
<sequence>MDKVPYAFVMSLMEAFRIPEKVNNLKNMLELGRGYGRIAKEVYHKTATCYVFVPGVFCETLNDVMEDEAFVEDRHSDFRSPTSAKNLMELSVIAKNLVFDRSGAPAEGASLREVRRLMAMYKNVTVRELVVRKFPTASIPQRSLFSGLTTFFNKVTLHYHTETDSFQEFLLALVAGKKLQTLAVARERAIIHIMRED</sequence>
<evidence type="ECO:0000313" key="1">
    <source>
        <dbReference type="Proteomes" id="UP000095287"/>
    </source>
</evidence>
<proteinExistence type="predicted"/>
<accession>A0A1I8AI70</accession>